<evidence type="ECO:0000313" key="1">
    <source>
        <dbReference type="EMBL" id="KOX69811.1"/>
    </source>
</evidence>
<sequence>MPRNYLYRKFVDSEIHFVGGDRKISGVPKCPNQPIANFRCISVAPEEARFSGLLIPAKITFSDKMKIYNTSL</sequence>
<organism evidence="1 2">
    <name type="scientific">Melipona quadrifasciata</name>
    <dbReference type="NCBI Taxonomy" id="166423"/>
    <lineage>
        <taxon>Eukaryota</taxon>
        <taxon>Metazoa</taxon>
        <taxon>Ecdysozoa</taxon>
        <taxon>Arthropoda</taxon>
        <taxon>Hexapoda</taxon>
        <taxon>Insecta</taxon>
        <taxon>Pterygota</taxon>
        <taxon>Neoptera</taxon>
        <taxon>Endopterygota</taxon>
        <taxon>Hymenoptera</taxon>
        <taxon>Apocrita</taxon>
        <taxon>Aculeata</taxon>
        <taxon>Apoidea</taxon>
        <taxon>Anthophila</taxon>
        <taxon>Apidae</taxon>
        <taxon>Melipona</taxon>
    </lineage>
</organism>
<protein>
    <submittedName>
        <fullName evidence="1">Uncharacterized protein</fullName>
    </submittedName>
</protein>
<dbReference type="EMBL" id="KQ435881">
    <property type="protein sequence ID" value="KOX69811.1"/>
    <property type="molecule type" value="Genomic_DNA"/>
</dbReference>
<keyword evidence="2" id="KW-1185">Reference proteome</keyword>
<gene>
    <name evidence="1" type="ORF">WN51_05999</name>
</gene>
<evidence type="ECO:0000313" key="2">
    <source>
        <dbReference type="Proteomes" id="UP000053105"/>
    </source>
</evidence>
<dbReference type="AlphaFoldDB" id="A0A0N0BD24"/>
<name>A0A0N0BD24_9HYME</name>
<proteinExistence type="predicted"/>
<reference evidence="1 2" key="1">
    <citation type="submission" date="2015-07" db="EMBL/GenBank/DDBJ databases">
        <title>The genome of Melipona quadrifasciata.</title>
        <authorList>
            <person name="Pan H."/>
            <person name="Kapheim K."/>
        </authorList>
    </citation>
    <scope>NUCLEOTIDE SEQUENCE [LARGE SCALE GENOMIC DNA]</scope>
    <source>
        <strain evidence="1">0111107301</strain>
        <tissue evidence="1">Whole body</tissue>
    </source>
</reference>
<accession>A0A0N0BD24</accession>
<dbReference type="Proteomes" id="UP000053105">
    <property type="component" value="Unassembled WGS sequence"/>
</dbReference>